<evidence type="ECO:0000313" key="3">
    <source>
        <dbReference type="Proteomes" id="UP000315496"/>
    </source>
</evidence>
<organism evidence="2 3">
    <name type="scientific">Giardia muris</name>
    <dbReference type="NCBI Taxonomy" id="5742"/>
    <lineage>
        <taxon>Eukaryota</taxon>
        <taxon>Metamonada</taxon>
        <taxon>Diplomonadida</taxon>
        <taxon>Hexamitidae</taxon>
        <taxon>Giardiinae</taxon>
        <taxon>Giardia</taxon>
    </lineage>
</organism>
<gene>
    <name evidence="2" type="ORF">GMRT_10160</name>
</gene>
<reference evidence="2 3" key="1">
    <citation type="submission" date="2019-05" db="EMBL/GenBank/DDBJ databases">
        <title>The compact genome of Giardia muris reveals important steps in the evolution of intestinal protozoan parasites.</title>
        <authorList>
            <person name="Xu F."/>
            <person name="Jimenez-Gonzalez A."/>
            <person name="Einarsson E."/>
            <person name="Astvaldsson A."/>
            <person name="Peirasmaki D."/>
            <person name="Eckmann L."/>
            <person name="Andersson J.O."/>
            <person name="Svard S.G."/>
            <person name="Jerlstrom-Hultqvist J."/>
        </authorList>
    </citation>
    <scope>NUCLEOTIDE SEQUENCE [LARGE SCALE GENOMIC DNA]</scope>
    <source>
        <strain evidence="2 3">Roberts-Thomson</strain>
    </source>
</reference>
<feature type="region of interest" description="Disordered" evidence="1">
    <location>
        <begin position="262"/>
        <end position="300"/>
    </location>
</feature>
<name>A0A4Z1T2X4_GIAMU</name>
<dbReference type="Proteomes" id="UP000315496">
    <property type="component" value="Chromosome 4"/>
</dbReference>
<evidence type="ECO:0000313" key="2">
    <source>
        <dbReference type="EMBL" id="TNJ26771.1"/>
    </source>
</evidence>
<evidence type="ECO:0000256" key="1">
    <source>
        <dbReference type="SAM" id="MobiDB-lite"/>
    </source>
</evidence>
<proteinExistence type="predicted"/>
<comment type="caution">
    <text evidence="2">The sequence shown here is derived from an EMBL/GenBank/DDBJ whole genome shotgun (WGS) entry which is preliminary data.</text>
</comment>
<feature type="compositionally biased region" description="Polar residues" evidence="1">
    <location>
        <begin position="287"/>
        <end position="300"/>
    </location>
</feature>
<accession>A0A4Z1T2X4</accession>
<keyword evidence="3" id="KW-1185">Reference proteome</keyword>
<protein>
    <submittedName>
        <fullName evidence="2">Uncharacterized protein</fullName>
    </submittedName>
</protein>
<dbReference type="VEuPathDB" id="GiardiaDB:GMRT_10160"/>
<sequence>MSIADLNGIRDVYARAQELFVSRGLGHRFRLFKEAVGDFATQDVHCTCIRLFHLCSAEVPEVLSMLNRYLPDDCAFIVQYDPERGVSTAALSPALEAHHRTCSNNHGSDSEEDERENVLMSEITRLLSPDQFLEFRHLIIAFSDQDIESLAFVIYSVYLLMNHPECLSCLTSYLTDNWKTFVVESFSIPTLEDFTRQYGVPETENIEQAMEAVIDRGEATAHLSPEVRAWREDVIHQIHERYSDIFTKSQKIFTKTRSIVHTRMRRAQQEEPRGQTGRGGRGASRKGPSSSEGWPQGSPQSRNLVAALRDALELPGAGTEFHSLSKVIEHTDRYFDRLLGARTLPDHAVLNIRIPCHRPLIKNVCENLVCSVHVPVLNDLRTRERLRRGELYYVFQETAIVPSIFTGLQDSLSDLEMGEPLVLTPETADVFFERRSKYISGVRRLLAPFSALSPEQQFLLIVPRYNGKLCFIENLLYCQLKHRLRLVFELASVGDINGAAALSSFWQYIGKEYMRANATINYPVRILADDCYLVYTQLLTAAHVSSLYGVTGTATARPRYGHIQRALAQRLNDDVFTLHACHTRARTLDLRDVYEIFLFFNQSESVEKARPFQYVDEIEPALELRSLTHGADYERQQLTYFEQRLNRPTFEERQRIARLVEVEAESSYRFRHPARASRPGSALNKFYYGLFPMGAEGGRHGAKFIDVGHLMEDNRRTLQTLDDIASLEEELIKFDVFLYNLKLIEQRLQVFCAKYCPHLLQAECRRGLDEDDAADEAAAIGDDLMFERISKRDAILDLPMTPSKAAPTQSPAPSQGLFVTTAEPSLKHEPVHQRPQLSPLMLDANNGVDQEDPPSPILTTHKDFPRTPAAITFAVDSPLILRERPYGGPEEHNIYSLLSNSTIATTSRNRPSAVDILQHFRKDQQLGETACLDLPQVSLDLIRSIITPEYYETFVTDPKTATPFILKRLRVLLRDLQRHRNASQAPVIAQRFRACSLRNLDHLSARQAEADKRLFVLRAVLTDLETRRDRSYEISDYFSDKGFFDTLGFFHDDPLTVADDSGAETRFEVPNRDLVAFITNAFRVPSSPGAIPFWGDDDDCPHASFRAKREVSPEQLRLLLYEQGAPGCTSTCIAHGAPIPESTSSTVTALLLRVQRALESGAGQQRARQPVLGAGSHRCYFLPHACFNIRHYASQAVAFLRPALAAAGPADDSLSSETNEAFFQAVCQPLLDASPEVNESQSLRLIDANLYMLYRIAHTLISRLTIARQLCESIEPGISSANLQEEVLRKFRLAPPLSSDTARNAYEYAHLISELTAYPSVLSSTPSSSSVGAGAQSPELAYCLSTHFSEETIEAARASKTELYWLLVQWYILNDKVPQDVLEFDLSALLGSSIAVVFNLRALIRNLRRVYQDVGGSYLTIHRYHMGVSTSMGSDGSPYLLGGFLLYAQGPLGTNFFAGDGSRLLYAPTFRELAARRGTVFLSFEVVAGCICFTELFDSQL</sequence>
<dbReference type="OrthoDB" id="10249618at2759"/>
<dbReference type="EMBL" id="VDLU01000004">
    <property type="protein sequence ID" value="TNJ26771.1"/>
    <property type="molecule type" value="Genomic_DNA"/>
</dbReference>